<dbReference type="AlphaFoldDB" id="A0A167MSI9"/>
<evidence type="ECO:0000313" key="5">
    <source>
        <dbReference type="Proteomes" id="UP000076738"/>
    </source>
</evidence>
<evidence type="ECO:0000313" key="4">
    <source>
        <dbReference type="EMBL" id="KZO97021.1"/>
    </source>
</evidence>
<sequence length="192" mass="20331">MRKPLACLVLLQATATCLVWAFPSHTLPTQDASEDRWSLRRQVFHFGALPKRQDQISASTVAMTVPRILYPTGFDGFPADSTVTTVAPEDSTAATGVGPRSTSPVIPASTGSNSDASTFMPPSTSPDASQRSASNDTGNDGTTLAIAIVVPIALGTILTLAFGGALMMWCKSKPPNEDDEHDNPFEIVKENP</sequence>
<gene>
    <name evidence="4" type="ORF">CALVIDRAFT_554669</name>
</gene>
<evidence type="ECO:0000256" key="1">
    <source>
        <dbReference type="SAM" id="MobiDB-lite"/>
    </source>
</evidence>
<evidence type="ECO:0008006" key="6">
    <source>
        <dbReference type="Google" id="ProtNLM"/>
    </source>
</evidence>
<proteinExistence type="predicted"/>
<dbReference type="OrthoDB" id="10492286at2759"/>
<accession>A0A167MSI9</accession>
<organism evidence="4 5">
    <name type="scientific">Calocera viscosa (strain TUFC12733)</name>
    <dbReference type="NCBI Taxonomy" id="1330018"/>
    <lineage>
        <taxon>Eukaryota</taxon>
        <taxon>Fungi</taxon>
        <taxon>Dikarya</taxon>
        <taxon>Basidiomycota</taxon>
        <taxon>Agaricomycotina</taxon>
        <taxon>Dacrymycetes</taxon>
        <taxon>Dacrymycetales</taxon>
        <taxon>Dacrymycetaceae</taxon>
        <taxon>Calocera</taxon>
    </lineage>
</organism>
<evidence type="ECO:0000256" key="3">
    <source>
        <dbReference type="SAM" id="SignalP"/>
    </source>
</evidence>
<dbReference type="EMBL" id="KV417281">
    <property type="protein sequence ID" value="KZO97021.1"/>
    <property type="molecule type" value="Genomic_DNA"/>
</dbReference>
<feature type="transmembrane region" description="Helical" evidence="2">
    <location>
        <begin position="144"/>
        <end position="169"/>
    </location>
</feature>
<keyword evidence="2" id="KW-1133">Transmembrane helix</keyword>
<keyword evidence="5" id="KW-1185">Reference proteome</keyword>
<feature type="compositionally biased region" description="Polar residues" evidence="1">
    <location>
        <begin position="100"/>
        <end position="139"/>
    </location>
</feature>
<protein>
    <recommendedName>
        <fullName evidence="6">Mid2 domain-containing protein</fullName>
    </recommendedName>
</protein>
<keyword evidence="2" id="KW-0472">Membrane</keyword>
<reference evidence="4 5" key="1">
    <citation type="journal article" date="2016" name="Mol. Biol. Evol.">
        <title>Comparative Genomics of Early-Diverging Mushroom-Forming Fungi Provides Insights into the Origins of Lignocellulose Decay Capabilities.</title>
        <authorList>
            <person name="Nagy L.G."/>
            <person name="Riley R."/>
            <person name="Tritt A."/>
            <person name="Adam C."/>
            <person name="Daum C."/>
            <person name="Floudas D."/>
            <person name="Sun H."/>
            <person name="Yadav J.S."/>
            <person name="Pangilinan J."/>
            <person name="Larsson K.H."/>
            <person name="Matsuura K."/>
            <person name="Barry K."/>
            <person name="Labutti K."/>
            <person name="Kuo R."/>
            <person name="Ohm R.A."/>
            <person name="Bhattacharya S.S."/>
            <person name="Shirouzu T."/>
            <person name="Yoshinaga Y."/>
            <person name="Martin F.M."/>
            <person name="Grigoriev I.V."/>
            <person name="Hibbett D.S."/>
        </authorList>
    </citation>
    <scope>NUCLEOTIDE SEQUENCE [LARGE SCALE GENOMIC DNA]</scope>
    <source>
        <strain evidence="4 5">TUFC12733</strain>
    </source>
</reference>
<evidence type="ECO:0000256" key="2">
    <source>
        <dbReference type="SAM" id="Phobius"/>
    </source>
</evidence>
<name>A0A167MSI9_CALVF</name>
<feature type="region of interest" description="Disordered" evidence="1">
    <location>
        <begin position="89"/>
        <end position="139"/>
    </location>
</feature>
<dbReference type="Proteomes" id="UP000076738">
    <property type="component" value="Unassembled WGS sequence"/>
</dbReference>
<feature type="chain" id="PRO_5007890424" description="Mid2 domain-containing protein" evidence="3">
    <location>
        <begin position="22"/>
        <end position="192"/>
    </location>
</feature>
<keyword evidence="3" id="KW-0732">Signal</keyword>
<keyword evidence="2" id="KW-0812">Transmembrane</keyword>
<feature type="signal peptide" evidence="3">
    <location>
        <begin position="1"/>
        <end position="21"/>
    </location>
</feature>